<dbReference type="InterPro" id="IPR043128">
    <property type="entry name" value="Rev_trsase/Diguanyl_cyclase"/>
</dbReference>
<dbReference type="Gene3D" id="3.30.70.270">
    <property type="match status" value="2"/>
</dbReference>
<feature type="region of interest" description="Disordered" evidence="2">
    <location>
        <begin position="343"/>
        <end position="392"/>
    </location>
</feature>
<dbReference type="FunFam" id="3.30.70.270:FF:000020">
    <property type="entry name" value="Transposon Tf2-6 polyprotein-like Protein"/>
    <property type="match status" value="1"/>
</dbReference>
<dbReference type="EMBL" id="CCBP010000026">
    <property type="protein sequence ID" value="CDO68811.1"/>
    <property type="molecule type" value="Genomic_DNA"/>
</dbReference>
<keyword evidence="1" id="KW-0511">Multifunctional enzyme</keyword>
<evidence type="ECO:0000256" key="2">
    <source>
        <dbReference type="SAM" id="MobiDB-lite"/>
    </source>
</evidence>
<evidence type="ECO:0000259" key="3">
    <source>
        <dbReference type="PROSITE" id="PS50878"/>
    </source>
</evidence>
<dbReference type="InterPro" id="IPR041577">
    <property type="entry name" value="RT_RNaseH_2"/>
</dbReference>
<dbReference type="InterPro" id="IPR043502">
    <property type="entry name" value="DNA/RNA_pol_sf"/>
</dbReference>
<dbReference type="Pfam" id="PF00078">
    <property type="entry name" value="RVT_1"/>
    <property type="match status" value="1"/>
</dbReference>
<protein>
    <recommendedName>
        <fullName evidence="7">Reverse transcriptase domain-containing protein</fullName>
    </recommendedName>
</protein>
<dbReference type="SUPFAM" id="SSF56672">
    <property type="entry name" value="DNA/RNA polymerases"/>
    <property type="match status" value="1"/>
</dbReference>
<evidence type="ECO:0008006" key="7">
    <source>
        <dbReference type="Google" id="ProtNLM"/>
    </source>
</evidence>
<reference evidence="5" key="1">
    <citation type="submission" date="2014-01" db="EMBL/GenBank/DDBJ databases">
        <title>The genome of the white-rot fungus Pycnoporus cinnabarinus: a basidiomycete model with a versatile arsenal for lignocellulosic biomass breakdown.</title>
        <authorList>
            <person name="Levasseur A."/>
            <person name="Lomascolo A."/>
            <person name="Ruiz-Duenas F.J."/>
            <person name="Uzan E."/>
            <person name="Piumi F."/>
            <person name="Kues U."/>
            <person name="Ram A.F.J."/>
            <person name="Murat C."/>
            <person name="Haon M."/>
            <person name="Benoit I."/>
            <person name="Arfi Y."/>
            <person name="Chevret D."/>
            <person name="Drula E."/>
            <person name="Kwon M.J."/>
            <person name="Gouret P."/>
            <person name="Lesage-Meessen L."/>
            <person name="Lombard V."/>
            <person name="Mariette J."/>
            <person name="Noirot C."/>
            <person name="Park J."/>
            <person name="Patyshakuliyeva A."/>
            <person name="Wieneger R.A.B."/>
            <person name="Wosten H.A.B."/>
            <person name="Martin F."/>
            <person name="Coutinho P.M."/>
            <person name="de Vries R."/>
            <person name="Martinez A.T."/>
            <person name="Klopp C."/>
            <person name="Pontarotti P."/>
            <person name="Henrissat B."/>
            <person name="Record E."/>
        </authorList>
    </citation>
    <scope>NUCLEOTIDE SEQUENCE [LARGE SCALE GENOMIC DNA]</scope>
    <source>
        <strain evidence="5">BRFM137</strain>
    </source>
</reference>
<dbReference type="Pfam" id="PF17919">
    <property type="entry name" value="RT_RNaseH_2"/>
    <property type="match status" value="1"/>
</dbReference>
<dbReference type="PROSITE" id="PS50878">
    <property type="entry name" value="RT_POL"/>
    <property type="match status" value="1"/>
</dbReference>
<evidence type="ECO:0000259" key="4">
    <source>
        <dbReference type="PROSITE" id="PS50879"/>
    </source>
</evidence>
<evidence type="ECO:0000313" key="6">
    <source>
        <dbReference type="Proteomes" id="UP000029665"/>
    </source>
</evidence>
<gene>
    <name evidence="5" type="ORF">BN946_scf184805.g20</name>
</gene>
<organism evidence="5 6">
    <name type="scientific">Pycnoporus cinnabarinus</name>
    <name type="common">Cinnabar-red polypore</name>
    <name type="synonym">Trametes cinnabarina</name>
    <dbReference type="NCBI Taxonomy" id="5643"/>
    <lineage>
        <taxon>Eukaryota</taxon>
        <taxon>Fungi</taxon>
        <taxon>Dikarya</taxon>
        <taxon>Basidiomycota</taxon>
        <taxon>Agaricomycotina</taxon>
        <taxon>Agaricomycetes</taxon>
        <taxon>Polyporales</taxon>
        <taxon>Polyporaceae</taxon>
        <taxon>Trametes</taxon>
    </lineage>
</organism>
<dbReference type="AlphaFoldDB" id="A0A060S3U6"/>
<dbReference type="PANTHER" id="PTHR37984:SF5">
    <property type="entry name" value="PROTEIN NYNRIN-LIKE"/>
    <property type="match status" value="1"/>
</dbReference>
<dbReference type="OrthoDB" id="3158924at2759"/>
<dbReference type="InterPro" id="IPR050951">
    <property type="entry name" value="Retrovirus_Pol_polyprotein"/>
</dbReference>
<dbReference type="PANTHER" id="PTHR37984">
    <property type="entry name" value="PROTEIN CBG26694"/>
    <property type="match status" value="1"/>
</dbReference>
<dbReference type="InterPro" id="IPR036397">
    <property type="entry name" value="RNaseH_sf"/>
</dbReference>
<accession>A0A060S3U6</accession>
<dbReference type="CDD" id="cd01647">
    <property type="entry name" value="RT_LTR"/>
    <property type="match status" value="1"/>
</dbReference>
<evidence type="ECO:0000313" key="5">
    <source>
        <dbReference type="EMBL" id="CDO68811.1"/>
    </source>
</evidence>
<name>A0A060S3U6_PYCCI</name>
<dbReference type="Proteomes" id="UP000029665">
    <property type="component" value="Unassembled WGS sequence"/>
</dbReference>
<dbReference type="InterPro" id="IPR002156">
    <property type="entry name" value="RNaseH_domain"/>
</dbReference>
<dbReference type="HOGENOM" id="CLU_000384_33_10_1"/>
<dbReference type="OMA" id="IDLCHAY"/>
<dbReference type="Gene3D" id="3.10.10.10">
    <property type="entry name" value="HIV Type 1 Reverse Transcriptase, subunit A, domain 1"/>
    <property type="match status" value="1"/>
</dbReference>
<sequence>MDYRGLNKITRKDRYPLPLISDLLDTPQKARIYTKIDLCHAYNLVRIAPGNKWKTAFRTRYGSFERLVMPFRLSNTPAAFQCFINEVFADLLDVCIVVYLDDILIYSNSLEEHQQHVKEVIQRLRKFKLYARADKPDHGGVEGEGNSQLTGTPKRPGHFLGFVNFYRRFIHNYSKIVLPLTRLTRKGVPWNFDQRCQDSFNALKKAFTFTPILCHWEPDRQITIKMDASDYAIAGILSITTESGELHPIVFHSRTLSGAELNYNTHNKELLAIFECFKTWHHYLEGSGTPIDIVTDHKNLEYFSTTKLLTPQQHGSYSAVRSLKHDRPDLRLTLRWVPGHADVPGNEAADEAAKAAAAGDSSSVQQLPRSLRKPLPQSSSRLRQSFKADLEQ</sequence>
<dbReference type="Gene3D" id="3.30.420.10">
    <property type="entry name" value="Ribonuclease H-like superfamily/Ribonuclease H"/>
    <property type="match status" value="1"/>
</dbReference>
<keyword evidence="6" id="KW-1185">Reference proteome</keyword>
<dbReference type="InterPro" id="IPR000477">
    <property type="entry name" value="RT_dom"/>
</dbReference>
<proteinExistence type="predicted"/>
<dbReference type="GO" id="GO:0003676">
    <property type="term" value="F:nucleic acid binding"/>
    <property type="evidence" value="ECO:0007669"/>
    <property type="project" value="InterPro"/>
</dbReference>
<comment type="caution">
    <text evidence="5">The sequence shown here is derived from an EMBL/GenBank/DDBJ whole genome shotgun (WGS) entry which is preliminary data.</text>
</comment>
<dbReference type="STRING" id="5643.A0A060S3U6"/>
<dbReference type="GO" id="GO:0004523">
    <property type="term" value="F:RNA-DNA hybrid ribonuclease activity"/>
    <property type="evidence" value="ECO:0007669"/>
    <property type="project" value="InterPro"/>
</dbReference>
<dbReference type="PROSITE" id="PS50879">
    <property type="entry name" value="RNASE_H_1"/>
    <property type="match status" value="1"/>
</dbReference>
<dbReference type="CDD" id="cd09274">
    <property type="entry name" value="RNase_HI_RT_Ty3"/>
    <property type="match status" value="1"/>
</dbReference>
<feature type="domain" description="RNase H type-1" evidence="4">
    <location>
        <begin position="218"/>
        <end position="358"/>
    </location>
</feature>
<evidence type="ECO:0000256" key="1">
    <source>
        <dbReference type="ARBA" id="ARBA00023268"/>
    </source>
</evidence>
<feature type="domain" description="Reverse transcriptase" evidence="3">
    <location>
        <begin position="1"/>
        <end position="164"/>
    </location>
</feature>